<keyword evidence="1" id="KW-0732">Signal</keyword>
<evidence type="ECO:0000313" key="3">
    <source>
        <dbReference type="Proteomes" id="UP000253410"/>
    </source>
</evidence>
<protein>
    <submittedName>
        <fullName evidence="2">Uncharacterized protein</fullName>
    </submittedName>
</protein>
<reference evidence="2 3" key="1">
    <citation type="submission" date="2018-05" db="EMBL/GenBank/DDBJ databases">
        <title>Chitinophaga sp. K3CV102501T nov., isolated from isolated from a monsoon evergreen broad-leaved forest soil.</title>
        <authorList>
            <person name="Lv Y."/>
        </authorList>
    </citation>
    <scope>NUCLEOTIDE SEQUENCE [LARGE SCALE GENOMIC DNA]</scope>
    <source>
        <strain evidence="2 3">GDMCC 1.1325</strain>
    </source>
</reference>
<organism evidence="2 3">
    <name type="scientific">Chitinophaga flava</name>
    <dbReference type="NCBI Taxonomy" id="2259036"/>
    <lineage>
        <taxon>Bacteria</taxon>
        <taxon>Pseudomonadati</taxon>
        <taxon>Bacteroidota</taxon>
        <taxon>Chitinophagia</taxon>
        <taxon>Chitinophagales</taxon>
        <taxon>Chitinophagaceae</taxon>
        <taxon>Chitinophaga</taxon>
    </lineage>
</organism>
<dbReference type="AlphaFoldDB" id="A0A365XVC7"/>
<evidence type="ECO:0000313" key="2">
    <source>
        <dbReference type="EMBL" id="RBL90309.1"/>
    </source>
</evidence>
<proteinExistence type="predicted"/>
<keyword evidence="3" id="KW-1185">Reference proteome</keyword>
<sequence length="200" mass="22484">MKKMTFRSIRITLTLLVLLAFSGNVMAQSANPAVLDITTGLLTWVKHLNNNVDKYFTREKGADLGQHLGTLKEDLRVYMKTRKTLSDSLFRHNIAPGKKDPDNLEALKTKMGAVMNSMRNVNDLVSNDLRAEGDKLNDEIYDALYGQEPRYLSNLEAFLGGVDVTKKDLAVDGSSNYQRLEECTAVIASLQEKIDRKMKK</sequence>
<feature type="signal peptide" evidence="1">
    <location>
        <begin position="1"/>
        <end position="27"/>
    </location>
</feature>
<comment type="caution">
    <text evidence="2">The sequence shown here is derived from an EMBL/GenBank/DDBJ whole genome shotgun (WGS) entry which is preliminary data.</text>
</comment>
<dbReference type="EMBL" id="QFFJ01000002">
    <property type="protein sequence ID" value="RBL90309.1"/>
    <property type="molecule type" value="Genomic_DNA"/>
</dbReference>
<accession>A0A365XVC7</accession>
<name>A0A365XVC7_9BACT</name>
<evidence type="ECO:0000256" key="1">
    <source>
        <dbReference type="SAM" id="SignalP"/>
    </source>
</evidence>
<gene>
    <name evidence="2" type="ORF">DF182_27990</name>
</gene>
<feature type="chain" id="PRO_5016800801" evidence="1">
    <location>
        <begin position="28"/>
        <end position="200"/>
    </location>
</feature>
<dbReference type="Proteomes" id="UP000253410">
    <property type="component" value="Unassembled WGS sequence"/>
</dbReference>